<dbReference type="PANTHER" id="PTHR42865:SF5">
    <property type="entry name" value="L-CYSTINE TRANSPORTER TCYP"/>
    <property type="match status" value="1"/>
</dbReference>
<gene>
    <name evidence="9" type="primary">tcyP_1</name>
    <name evidence="9" type="ORF">NCTC13635_00978</name>
</gene>
<feature type="transmembrane region" description="Helical" evidence="8">
    <location>
        <begin position="71"/>
        <end position="93"/>
    </location>
</feature>
<dbReference type="GO" id="GO:0015293">
    <property type="term" value="F:symporter activity"/>
    <property type="evidence" value="ECO:0007669"/>
    <property type="project" value="InterPro"/>
</dbReference>
<name>A0A447RJK4_KLEPN</name>
<feature type="transmembrane region" description="Helical" evidence="8">
    <location>
        <begin position="34"/>
        <end position="51"/>
    </location>
</feature>
<keyword evidence="6 8" id="KW-0472">Membrane</keyword>
<dbReference type="InterPro" id="IPR001991">
    <property type="entry name" value="Na-dicarboxylate_symporter"/>
</dbReference>
<feature type="region of interest" description="Disordered" evidence="7">
    <location>
        <begin position="125"/>
        <end position="177"/>
    </location>
</feature>
<keyword evidence="3" id="KW-0813">Transport</keyword>
<evidence type="ECO:0000313" key="10">
    <source>
        <dbReference type="Proteomes" id="UP000282433"/>
    </source>
</evidence>
<feature type="transmembrane region" description="Helical" evidence="8">
    <location>
        <begin position="6"/>
        <end position="22"/>
    </location>
</feature>
<evidence type="ECO:0000256" key="7">
    <source>
        <dbReference type="SAM" id="MobiDB-lite"/>
    </source>
</evidence>
<evidence type="ECO:0000313" key="9">
    <source>
        <dbReference type="EMBL" id="VEB00010.1"/>
    </source>
</evidence>
<dbReference type="AlphaFoldDB" id="A0A447RJK4"/>
<accession>A0A447RJK4</accession>
<evidence type="ECO:0000256" key="8">
    <source>
        <dbReference type="SAM" id="Phobius"/>
    </source>
</evidence>
<keyword evidence="5 8" id="KW-1133">Transmembrane helix</keyword>
<dbReference type="GO" id="GO:0005886">
    <property type="term" value="C:plasma membrane"/>
    <property type="evidence" value="ECO:0007669"/>
    <property type="project" value="TreeGrafter"/>
</dbReference>
<dbReference type="Pfam" id="PF00375">
    <property type="entry name" value="SDF"/>
    <property type="match status" value="1"/>
</dbReference>
<sequence length="177" mass="19404">MNFPLIANVVVFAVLLFALGQTRHKQWSLARKVLVGLATGVVFGLALQLIYGSDSQVLKDSIQWFNIVGNGYVQLLQMIVMPLVFASILSAVARLHNASQLGKISFLSIGTLLFTHPDRRPGWCAGDQYVRPHRRGSGPGQRGDRPSERHPEQLCGESSGSQRPAADPFLRAEEPVC</sequence>
<keyword evidence="4 8" id="KW-0812">Transmembrane</keyword>
<evidence type="ECO:0000256" key="3">
    <source>
        <dbReference type="ARBA" id="ARBA00022448"/>
    </source>
</evidence>
<dbReference type="PRINTS" id="PR00173">
    <property type="entry name" value="EDTRNSPORT"/>
</dbReference>
<proteinExistence type="inferred from homology"/>
<evidence type="ECO:0000256" key="6">
    <source>
        <dbReference type="ARBA" id="ARBA00023136"/>
    </source>
</evidence>
<evidence type="ECO:0000256" key="4">
    <source>
        <dbReference type="ARBA" id="ARBA00022692"/>
    </source>
</evidence>
<feature type="compositionally biased region" description="Basic and acidic residues" evidence="7">
    <location>
        <begin position="142"/>
        <end position="152"/>
    </location>
</feature>
<evidence type="ECO:0000256" key="5">
    <source>
        <dbReference type="ARBA" id="ARBA00022989"/>
    </source>
</evidence>
<dbReference type="Gene3D" id="1.10.3860.10">
    <property type="entry name" value="Sodium:dicarboxylate symporter"/>
    <property type="match status" value="1"/>
</dbReference>
<comment type="similarity">
    <text evidence="2">Belongs to the dicarboxylate/amino acid:cation symporter (DAACS) (TC 2.A.23) family.</text>
</comment>
<organism evidence="9 10">
    <name type="scientific">Klebsiella pneumoniae</name>
    <dbReference type="NCBI Taxonomy" id="573"/>
    <lineage>
        <taxon>Bacteria</taxon>
        <taxon>Pseudomonadati</taxon>
        <taxon>Pseudomonadota</taxon>
        <taxon>Gammaproteobacteria</taxon>
        <taxon>Enterobacterales</taxon>
        <taxon>Enterobacteriaceae</taxon>
        <taxon>Klebsiella/Raoultella group</taxon>
        <taxon>Klebsiella</taxon>
        <taxon>Klebsiella pneumoniae complex</taxon>
    </lineage>
</organism>
<comment type="subcellular location">
    <subcellularLocation>
        <location evidence="1">Membrane</location>
        <topology evidence="1">Multi-pass membrane protein</topology>
    </subcellularLocation>
</comment>
<evidence type="ECO:0000256" key="2">
    <source>
        <dbReference type="ARBA" id="ARBA00006148"/>
    </source>
</evidence>
<protein>
    <submittedName>
        <fullName evidence="9">L-cystine uptake protein TcyP</fullName>
    </submittedName>
</protein>
<dbReference type="PANTHER" id="PTHR42865">
    <property type="entry name" value="PROTON/GLUTAMATE-ASPARTATE SYMPORTER"/>
    <property type="match status" value="1"/>
</dbReference>
<dbReference type="Proteomes" id="UP000282433">
    <property type="component" value="Chromosome"/>
</dbReference>
<reference evidence="9 10" key="1">
    <citation type="submission" date="2018-12" db="EMBL/GenBank/DDBJ databases">
        <authorList>
            <consortium name="Pathogen Informatics"/>
        </authorList>
    </citation>
    <scope>NUCLEOTIDE SEQUENCE [LARGE SCALE GENOMIC DNA]</scope>
    <source>
        <strain evidence="9 10">NCTC13635</strain>
    </source>
</reference>
<dbReference type="GO" id="GO:0015184">
    <property type="term" value="F:L-cystine transmembrane transporter activity"/>
    <property type="evidence" value="ECO:0007669"/>
    <property type="project" value="TreeGrafter"/>
</dbReference>
<dbReference type="SUPFAM" id="SSF118215">
    <property type="entry name" value="Proton glutamate symport protein"/>
    <property type="match status" value="1"/>
</dbReference>
<dbReference type="EMBL" id="LR134162">
    <property type="protein sequence ID" value="VEB00010.1"/>
    <property type="molecule type" value="Genomic_DNA"/>
</dbReference>
<evidence type="ECO:0000256" key="1">
    <source>
        <dbReference type="ARBA" id="ARBA00004141"/>
    </source>
</evidence>
<dbReference type="InterPro" id="IPR036458">
    <property type="entry name" value="Na:dicarbo_symporter_sf"/>
</dbReference>